<reference evidence="12 13" key="1">
    <citation type="journal article" date="2015" name="Genome Biol. Evol.">
        <title>Phylogenomic analyses indicate that early fungi evolved digesting cell walls of algal ancestors of land plants.</title>
        <authorList>
            <person name="Chang Y."/>
            <person name="Wang S."/>
            <person name="Sekimoto S."/>
            <person name="Aerts A.L."/>
            <person name="Choi C."/>
            <person name="Clum A."/>
            <person name="LaButti K.M."/>
            <person name="Lindquist E.A."/>
            <person name="Yee Ngan C."/>
            <person name="Ohm R.A."/>
            <person name="Salamov A.A."/>
            <person name="Grigoriev I.V."/>
            <person name="Spatafora J.W."/>
            <person name="Berbee M.L."/>
        </authorList>
    </citation>
    <scope>NUCLEOTIDE SEQUENCE [LARGE SCALE GENOMIC DNA]</scope>
    <source>
        <strain evidence="12 13">NRRL 28638</strain>
    </source>
</reference>
<name>A0A137NXG1_CONC2</name>
<evidence type="ECO:0000256" key="2">
    <source>
        <dbReference type="ARBA" id="ARBA00006375"/>
    </source>
</evidence>
<feature type="repeat" description="Solcar" evidence="9">
    <location>
        <begin position="272"/>
        <end position="362"/>
    </location>
</feature>
<keyword evidence="7" id="KW-0496">Mitochondrion</keyword>
<keyword evidence="3 10" id="KW-0813">Transport</keyword>
<dbReference type="SUPFAM" id="SSF103506">
    <property type="entry name" value="Mitochondrial carrier"/>
    <property type="match status" value="1"/>
</dbReference>
<keyword evidence="13" id="KW-1185">Reference proteome</keyword>
<dbReference type="PANTHER" id="PTHR45624">
    <property type="entry name" value="MITOCHONDRIAL BASIC AMINO ACIDS TRANSPORTER-RELATED"/>
    <property type="match status" value="1"/>
</dbReference>
<dbReference type="InterPro" id="IPR018108">
    <property type="entry name" value="MCP_transmembrane"/>
</dbReference>
<evidence type="ECO:0000256" key="3">
    <source>
        <dbReference type="ARBA" id="ARBA00022448"/>
    </source>
</evidence>
<dbReference type="InterPro" id="IPR023395">
    <property type="entry name" value="MCP_dom_sf"/>
</dbReference>
<dbReference type="EMBL" id="KQ964629">
    <property type="protein sequence ID" value="KXN67540.1"/>
    <property type="molecule type" value="Genomic_DNA"/>
</dbReference>
<evidence type="ECO:0000256" key="8">
    <source>
        <dbReference type="ARBA" id="ARBA00023136"/>
    </source>
</evidence>
<dbReference type="Proteomes" id="UP000070444">
    <property type="component" value="Unassembled WGS sequence"/>
</dbReference>
<feature type="transmembrane region" description="Helical" evidence="11">
    <location>
        <begin position="45"/>
        <end position="63"/>
    </location>
</feature>
<evidence type="ECO:0000256" key="11">
    <source>
        <dbReference type="SAM" id="Phobius"/>
    </source>
</evidence>
<evidence type="ECO:0000256" key="10">
    <source>
        <dbReference type="RuleBase" id="RU000488"/>
    </source>
</evidence>
<keyword evidence="4 9" id="KW-0812">Transmembrane</keyword>
<dbReference type="PANTHER" id="PTHR45624:SF9">
    <property type="entry name" value="CARRIER PROTEIN, PUTATIVE (AFU_ORTHOLOGUE AFUA_4G06390)-RELATED"/>
    <property type="match status" value="1"/>
</dbReference>
<comment type="similarity">
    <text evidence="2 10">Belongs to the mitochondrial carrier (TC 2.A.29) family.</text>
</comment>
<accession>A0A137NXG1</accession>
<evidence type="ECO:0000313" key="12">
    <source>
        <dbReference type="EMBL" id="KXN67540.1"/>
    </source>
</evidence>
<dbReference type="Pfam" id="PF00153">
    <property type="entry name" value="Mito_carr"/>
    <property type="match status" value="3"/>
</dbReference>
<feature type="transmembrane region" description="Helical" evidence="11">
    <location>
        <begin position="275"/>
        <end position="295"/>
    </location>
</feature>
<proteinExistence type="inferred from homology"/>
<feature type="repeat" description="Solcar" evidence="9">
    <location>
        <begin position="40"/>
        <end position="123"/>
    </location>
</feature>
<dbReference type="Gene3D" id="1.50.40.10">
    <property type="entry name" value="Mitochondrial carrier domain"/>
    <property type="match status" value="2"/>
</dbReference>
<evidence type="ECO:0000256" key="6">
    <source>
        <dbReference type="ARBA" id="ARBA00022989"/>
    </source>
</evidence>
<feature type="transmembrane region" description="Helical" evidence="11">
    <location>
        <begin position="233"/>
        <end position="255"/>
    </location>
</feature>
<comment type="subcellular location">
    <subcellularLocation>
        <location evidence="1">Mitochondrion membrane</location>
        <topology evidence="1">Multi-pass membrane protein</topology>
    </subcellularLocation>
</comment>
<dbReference type="AlphaFoldDB" id="A0A137NXG1"/>
<keyword evidence="5" id="KW-0677">Repeat</keyword>
<evidence type="ECO:0000256" key="7">
    <source>
        <dbReference type="ARBA" id="ARBA00023128"/>
    </source>
</evidence>
<evidence type="ECO:0000256" key="5">
    <source>
        <dbReference type="ARBA" id="ARBA00022737"/>
    </source>
</evidence>
<evidence type="ECO:0000256" key="9">
    <source>
        <dbReference type="PROSITE-ProRule" id="PRU00282"/>
    </source>
</evidence>
<dbReference type="InterPro" id="IPR050567">
    <property type="entry name" value="Mitochondrial_Carrier"/>
</dbReference>
<dbReference type="OrthoDB" id="2382881at2759"/>
<sequence length="372" mass="41196">MTYSKIISQGPSGNAENYKNAENNASQFSFLNNDKFRSTIYDYRATAAAGSAGIFSVVIGYPFDTLKTRMQVTEPPRTMQQCFRDVAKSEGTSALWRGMAGPLFIVSFLKAITFTSYDSCSKFLLKTVHGPPPEITEVGSDSSNPKISPQHYSHLPFTQRVPLLILAGAYAGSVTGLVSSPLEFVKVQLQLGRLAKSGLIKPQTVNGVAPAVIKDTTIGTITKIIRDHGFFKLYNSFGTYLLKDGIGTGIYFGLYETFKFSWLEILGSTSSYAPFVPLLAGGMSGTLSWLVIFPFDLVKSRLQREGLFPPAQRQYQGPWDCFKKLKKEGGTRIFYRGIGPTLIRALPIHSLNFFVYESVLGYINRNYKPQQN</sequence>
<gene>
    <name evidence="12" type="ORF">CONCODRAFT_80096</name>
</gene>
<protein>
    <submittedName>
        <fullName evidence="12">Mitochondrial carrier</fullName>
    </submittedName>
</protein>
<organism evidence="12 13">
    <name type="scientific">Conidiobolus coronatus (strain ATCC 28846 / CBS 209.66 / NRRL 28638)</name>
    <name type="common">Delacroixia coronata</name>
    <dbReference type="NCBI Taxonomy" id="796925"/>
    <lineage>
        <taxon>Eukaryota</taxon>
        <taxon>Fungi</taxon>
        <taxon>Fungi incertae sedis</taxon>
        <taxon>Zoopagomycota</taxon>
        <taxon>Entomophthoromycotina</taxon>
        <taxon>Entomophthoromycetes</taxon>
        <taxon>Entomophthorales</taxon>
        <taxon>Ancylistaceae</taxon>
        <taxon>Conidiobolus</taxon>
    </lineage>
</organism>
<dbReference type="PROSITE" id="PS50920">
    <property type="entry name" value="SOLCAR"/>
    <property type="match status" value="3"/>
</dbReference>
<evidence type="ECO:0000256" key="4">
    <source>
        <dbReference type="ARBA" id="ARBA00022692"/>
    </source>
</evidence>
<dbReference type="STRING" id="796925.A0A137NXG1"/>
<keyword evidence="8 9" id="KW-0472">Membrane</keyword>
<feature type="repeat" description="Solcar" evidence="9">
    <location>
        <begin position="159"/>
        <end position="261"/>
    </location>
</feature>
<dbReference type="OMA" id="NRRMYRG"/>
<evidence type="ECO:0000256" key="1">
    <source>
        <dbReference type="ARBA" id="ARBA00004225"/>
    </source>
</evidence>
<dbReference type="GO" id="GO:0031966">
    <property type="term" value="C:mitochondrial membrane"/>
    <property type="evidence" value="ECO:0007669"/>
    <property type="project" value="UniProtKB-SubCell"/>
</dbReference>
<dbReference type="GO" id="GO:0022857">
    <property type="term" value="F:transmembrane transporter activity"/>
    <property type="evidence" value="ECO:0007669"/>
    <property type="project" value="TreeGrafter"/>
</dbReference>
<feature type="transmembrane region" description="Helical" evidence="11">
    <location>
        <begin position="94"/>
        <end position="117"/>
    </location>
</feature>
<evidence type="ECO:0000313" key="13">
    <source>
        <dbReference type="Proteomes" id="UP000070444"/>
    </source>
</evidence>
<keyword evidence="6 11" id="KW-1133">Transmembrane helix</keyword>